<dbReference type="InterPro" id="IPR013216">
    <property type="entry name" value="Methyltransf_11"/>
</dbReference>
<dbReference type="Proteomes" id="UP001212152">
    <property type="component" value="Unassembled WGS sequence"/>
</dbReference>
<accession>A0AAD5TDA8</accession>
<dbReference type="CDD" id="cd02440">
    <property type="entry name" value="AdoMet_MTases"/>
    <property type="match status" value="1"/>
</dbReference>
<evidence type="ECO:0000313" key="3">
    <source>
        <dbReference type="Proteomes" id="UP001212152"/>
    </source>
</evidence>
<dbReference type="EMBL" id="JADGJQ010000081">
    <property type="protein sequence ID" value="KAJ3171930.1"/>
    <property type="molecule type" value="Genomic_DNA"/>
</dbReference>
<organism evidence="2 3">
    <name type="scientific">Geranomyces variabilis</name>
    <dbReference type="NCBI Taxonomy" id="109894"/>
    <lineage>
        <taxon>Eukaryota</taxon>
        <taxon>Fungi</taxon>
        <taxon>Fungi incertae sedis</taxon>
        <taxon>Chytridiomycota</taxon>
        <taxon>Chytridiomycota incertae sedis</taxon>
        <taxon>Chytridiomycetes</taxon>
        <taxon>Spizellomycetales</taxon>
        <taxon>Powellomycetaceae</taxon>
        <taxon>Geranomyces</taxon>
    </lineage>
</organism>
<dbReference type="PANTHER" id="PTHR43861:SF1">
    <property type="entry name" value="TRANS-ACONITATE 2-METHYLTRANSFERASE"/>
    <property type="match status" value="1"/>
</dbReference>
<dbReference type="SUPFAM" id="SSF53335">
    <property type="entry name" value="S-adenosyl-L-methionine-dependent methyltransferases"/>
    <property type="match status" value="1"/>
</dbReference>
<proteinExistence type="predicted"/>
<reference evidence="2" key="1">
    <citation type="submission" date="2020-05" db="EMBL/GenBank/DDBJ databases">
        <title>Phylogenomic resolution of chytrid fungi.</title>
        <authorList>
            <person name="Stajich J.E."/>
            <person name="Amses K."/>
            <person name="Simmons R."/>
            <person name="Seto K."/>
            <person name="Myers J."/>
            <person name="Bonds A."/>
            <person name="Quandt C.A."/>
            <person name="Barry K."/>
            <person name="Liu P."/>
            <person name="Grigoriev I."/>
            <person name="Longcore J.E."/>
            <person name="James T.Y."/>
        </authorList>
    </citation>
    <scope>NUCLEOTIDE SEQUENCE</scope>
    <source>
        <strain evidence="2">JEL0379</strain>
    </source>
</reference>
<evidence type="ECO:0000313" key="2">
    <source>
        <dbReference type="EMBL" id="KAJ3171930.1"/>
    </source>
</evidence>
<dbReference type="AlphaFoldDB" id="A0AAD5TDA8"/>
<comment type="caution">
    <text evidence="2">The sequence shown here is derived from an EMBL/GenBank/DDBJ whole genome shotgun (WGS) entry which is preliminary data.</text>
</comment>
<evidence type="ECO:0000259" key="1">
    <source>
        <dbReference type="Pfam" id="PF08241"/>
    </source>
</evidence>
<keyword evidence="3" id="KW-1185">Reference proteome</keyword>
<sequence>MAWSIDQVTKFYGEYATQYDDEIRDPDSYPAPFVIASMVLAHLAQNKEIAAAAAAAAAAADIGDSEPLRVLDLGCGTGQSSKLFFPQPLRRAIDVYGVDATPEMLEKAKKYPFRSLICQDIESPLPFLSSTHKTFDAVICVGVIDFISDPAALLTTVRNALSPSRGSCFGLTIPQSGDLNAFGSDDAVRELVEDAGFVVLKHELIFGYEDSETKEVIHYHGLLLGVK</sequence>
<name>A0AAD5TDA8_9FUNG</name>
<gene>
    <name evidence="2" type="ORF">HDU87_008180</name>
</gene>
<protein>
    <recommendedName>
        <fullName evidence="1">Methyltransferase type 11 domain-containing protein</fullName>
    </recommendedName>
</protein>
<dbReference type="PANTHER" id="PTHR43861">
    <property type="entry name" value="TRANS-ACONITATE 2-METHYLTRANSFERASE-RELATED"/>
    <property type="match status" value="1"/>
</dbReference>
<dbReference type="Gene3D" id="3.40.50.150">
    <property type="entry name" value="Vaccinia Virus protein VP39"/>
    <property type="match status" value="1"/>
</dbReference>
<dbReference type="Pfam" id="PF08241">
    <property type="entry name" value="Methyltransf_11"/>
    <property type="match status" value="1"/>
</dbReference>
<dbReference type="GO" id="GO:0008757">
    <property type="term" value="F:S-adenosylmethionine-dependent methyltransferase activity"/>
    <property type="evidence" value="ECO:0007669"/>
    <property type="project" value="InterPro"/>
</dbReference>
<feature type="domain" description="Methyltransferase type 11" evidence="1">
    <location>
        <begin position="71"/>
        <end position="163"/>
    </location>
</feature>
<dbReference type="InterPro" id="IPR029063">
    <property type="entry name" value="SAM-dependent_MTases_sf"/>
</dbReference>